<name>A0A3T0D612_9FIRM</name>
<evidence type="ECO:0000256" key="2">
    <source>
        <dbReference type="ARBA" id="ARBA00022980"/>
    </source>
</evidence>
<dbReference type="PANTHER" id="PTHR33343:SF1">
    <property type="entry name" value="LARGE RIBOSOMAL SUBUNIT PROTEIN BL35M"/>
    <property type="match status" value="1"/>
</dbReference>
<dbReference type="PRINTS" id="PR00064">
    <property type="entry name" value="RIBOSOMALL35"/>
</dbReference>
<dbReference type="NCBIfam" id="TIGR00001">
    <property type="entry name" value="rpmI_bact"/>
    <property type="match status" value="1"/>
</dbReference>
<organism evidence="8 9">
    <name type="scientific">Caldicellulosiruptor changbaiensis</name>
    <dbReference type="NCBI Taxonomy" id="1222016"/>
    <lineage>
        <taxon>Bacteria</taxon>
        <taxon>Bacillati</taxon>
        <taxon>Bacillota</taxon>
        <taxon>Bacillota incertae sedis</taxon>
        <taxon>Caldicellulosiruptorales</taxon>
        <taxon>Caldicellulosiruptoraceae</taxon>
        <taxon>Caldicellulosiruptor</taxon>
    </lineage>
</organism>
<dbReference type="InterPro" id="IPR037229">
    <property type="entry name" value="Ribosomal_bL35_sf"/>
</dbReference>
<reference evidence="8 9" key="1">
    <citation type="submission" date="2018-12" db="EMBL/GenBank/DDBJ databases">
        <title>Genome sequence from the cellulolytic species, Caldicellulosiruptor changbaiensis.</title>
        <authorList>
            <person name="Blumer-Schuette S.E."/>
            <person name="Mendoza C."/>
        </authorList>
    </citation>
    <scope>NUCLEOTIDE SEQUENCE [LARGE SCALE GENOMIC DNA]</scope>
    <source>
        <strain evidence="8 9">CBS-Z</strain>
    </source>
</reference>
<dbReference type="PROSITE" id="PS00936">
    <property type="entry name" value="RIBOSOMAL_L35"/>
    <property type="match status" value="1"/>
</dbReference>
<sequence length="65" mass="7340">MPKLKTHRGLAKRIKISGSGKYLRKKAGKSHLLSGKSRKRKRNLKKTVVVDSTNVKAVKKLLPYL</sequence>
<comment type="similarity">
    <text evidence="1 5 6">Belongs to the bacterial ribosomal protein bL35 family.</text>
</comment>
<dbReference type="SUPFAM" id="SSF143034">
    <property type="entry name" value="L35p-like"/>
    <property type="match status" value="1"/>
</dbReference>
<dbReference type="GO" id="GO:0006412">
    <property type="term" value="P:translation"/>
    <property type="evidence" value="ECO:0007669"/>
    <property type="project" value="UniProtKB-UniRule"/>
</dbReference>
<evidence type="ECO:0000313" key="8">
    <source>
        <dbReference type="EMBL" id="AZT90499.1"/>
    </source>
</evidence>
<dbReference type="InterPro" id="IPR001706">
    <property type="entry name" value="Ribosomal_bL35"/>
</dbReference>
<gene>
    <name evidence="5" type="primary">rpmI</name>
    <name evidence="8" type="ORF">ELD05_07475</name>
</gene>
<evidence type="ECO:0000256" key="4">
    <source>
        <dbReference type="ARBA" id="ARBA00071664"/>
    </source>
</evidence>
<keyword evidence="2 5" id="KW-0689">Ribosomal protein</keyword>
<dbReference type="Pfam" id="PF01632">
    <property type="entry name" value="Ribosomal_L35p"/>
    <property type="match status" value="1"/>
</dbReference>
<evidence type="ECO:0000256" key="7">
    <source>
        <dbReference type="SAM" id="MobiDB-lite"/>
    </source>
</evidence>
<dbReference type="InterPro" id="IPR018265">
    <property type="entry name" value="Ribosomal_bL35_CS"/>
</dbReference>
<dbReference type="GO" id="GO:0003735">
    <property type="term" value="F:structural constituent of ribosome"/>
    <property type="evidence" value="ECO:0007669"/>
    <property type="project" value="InterPro"/>
</dbReference>
<dbReference type="KEGG" id="ccha:ELD05_07475"/>
<evidence type="ECO:0000256" key="3">
    <source>
        <dbReference type="ARBA" id="ARBA00023274"/>
    </source>
</evidence>
<feature type="region of interest" description="Disordered" evidence="7">
    <location>
        <begin position="25"/>
        <end position="44"/>
    </location>
</feature>
<accession>A0A3T0D612</accession>
<proteinExistence type="inferred from homology"/>
<dbReference type="PANTHER" id="PTHR33343">
    <property type="entry name" value="54S RIBOSOMAL PROTEIN BL35M"/>
    <property type="match status" value="1"/>
</dbReference>
<evidence type="ECO:0000256" key="1">
    <source>
        <dbReference type="ARBA" id="ARBA00006598"/>
    </source>
</evidence>
<dbReference type="HAMAP" id="MF_00514">
    <property type="entry name" value="Ribosomal_bL35"/>
    <property type="match status" value="1"/>
</dbReference>
<keyword evidence="3 5" id="KW-0687">Ribonucleoprotein</keyword>
<dbReference type="Proteomes" id="UP000282930">
    <property type="component" value="Chromosome"/>
</dbReference>
<dbReference type="AlphaFoldDB" id="A0A3T0D612"/>
<dbReference type="RefSeq" id="WP_127351939.1">
    <property type="nucleotide sequence ID" value="NZ_CP034791.1"/>
</dbReference>
<keyword evidence="9" id="KW-1185">Reference proteome</keyword>
<dbReference type="EMBL" id="CP034791">
    <property type="protein sequence ID" value="AZT90499.1"/>
    <property type="molecule type" value="Genomic_DNA"/>
</dbReference>
<dbReference type="InterPro" id="IPR021137">
    <property type="entry name" value="Ribosomal_bL35-like"/>
</dbReference>
<evidence type="ECO:0000256" key="5">
    <source>
        <dbReference type="HAMAP-Rule" id="MF_00514"/>
    </source>
</evidence>
<evidence type="ECO:0000256" key="6">
    <source>
        <dbReference type="RuleBase" id="RU000568"/>
    </source>
</evidence>
<evidence type="ECO:0000313" key="9">
    <source>
        <dbReference type="Proteomes" id="UP000282930"/>
    </source>
</evidence>
<dbReference type="GO" id="GO:0015934">
    <property type="term" value="C:large ribosomal subunit"/>
    <property type="evidence" value="ECO:0007669"/>
    <property type="project" value="TreeGrafter"/>
</dbReference>
<protein>
    <recommendedName>
        <fullName evidence="4 5">Large ribosomal subunit protein bL35</fullName>
    </recommendedName>
</protein>
<dbReference type="FunFam" id="4.10.410.60:FF:000001">
    <property type="entry name" value="50S ribosomal protein L35"/>
    <property type="match status" value="1"/>
</dbReference>
<dbReference type="Gene3D" id="4.10.410.60">
    <property type="match status" value="1"/>
</dbReference>